<evidence type="ECO:0000313" key="1">
    <source>
        <dbReference type="EMBL" id="PRW59776.1"/>
    </source>
</evidence>
<accession>A0A2P6U0E8</accession>
<dbReference type="EMBL" id="LHPG02000003">
    <property type="protein sequence ID" value="PRW59776.1"/>
    <property type="molecule type" value="Genomic_DNA"/>
</dbReference>
<name>A0A2P6U0E8_CHLSO</name>
<organism evidence="1 2">
    <name type="scientific">Chlorella sorokiniana</name>
    <name type="common">Freshwater green alga</name>
    <dbReference type="NCBI Taxonomy" id="3076"/>
    <lineage>
        <taxon>Eukaryota</taxon>
        <taxon>Viridiplantae</taxon>
        <taxon>Chlorophyta</taxon>
        <taxon>core chlorophytes</taxon>
        <taxon>Trebouxiophyceae</taxon>
        <taxon>Chlorellales</taxon>
        <taxon>Chlorellaceae</taxon>
        <taxon>Chlorella clade</taxon>
        <taxon>Chlorella</taxon>
    </lineage>
</organism>
<reference evidence="1 2" key="1">
    <citation type="journal article" date="2018" name="Plant J.">
        <title>Genome sequences of Chlorella sorokiniana UTEX 1602 and Micractinium conductrix SAG 241.80: implications to maltose excretion by a green alga.</title>
        <authorList>
            <person name="Arriola M.B."/>
            <person name="Velmurugan N."/>
            <person name="Zhang Y."/>
            <person name="Plunkett M.H."/>
            <person name="Hondzo H."/>
            <person name="Barney B.M."/>
        </authorList>
    </citation>
    <scope>NUCLEOTIDE SEQUENCE [LARGE SCALE GENOMIC DNA]</scope>
    <source>
        <strain evidence="2">UTEX 1602</strain>
    </source>
</reference>
<gene>
    <name evidence="1" type="ORF">C2E21_1424</name>
</gene>
<keyword evidence="2" id="KW-1185">Reference proteome</keyword>
<comment type="caution">
    <text evidence="1">The sequence shown here is derived from an EMBL/GenBank/DDBJ whole genome shotgun (WGS) entry which is preliminary data.</text>
</comment>
<dbReference type="AlphaFoldDB" id="A0A2P6U0E8"/>
<protein>
    <submittedName>
        <fullName evidence="1">Double-strand break repair</fullName>
    </submittedName>
</protein>
<proteinExistence type="predicted"/>
<dbReference type="Proteomes" id="UP000239899">
    <property type="component" value="Unassembled WGS sequence"/>
</dbReference>
<sequence length="160" mass="17387">MVDDPCLPRHHLTVRLHSVQLETLAPLPEERHQQQQQLVCVAEIERFGRLRTEACASSSEEATCWQFEEDFEFVVSPTGRSQHLKLVLFAPSEHGQQYVAAGSLGLDSLLGSDTPHQRVTVPVVDEVGKHAGEVDCTLRFPSRPPSAAAGDAAPEAGLAG</sequence>
<dbReference type="OrthoDB" id="10421114at2759"/>
<evidence type="ECO:0000313" key="2">
    <source>
        <dbReference type="Proteomes" id="UP000239899"/>
    </source>
</evidence>